<organism evidence="2 3">
    <name type="scientific">Novipirellula rosea</name>
    <dbReference type="NCBI Taxonomy" id="1031540"/>
    <lineage>
        <taxon>Bacteria</taxon>
        <taxon>Pseudomonadati</taxon>
        <taxon>Planctomycetota</taxon>
        <taxon>Planctomycetia</taxon>
        <taxon>Pirellulales</taxon>
        <taxon>Pirellulaceae</taxon>
        <taxon>Novipirellula</taxon>
    </lineage>
</organism>
<keyword evidence="1" id="KW-0472">Membrane</keyword>
<name>A0ABP8MXV4_9BACT</name>
<keyword evidence="3" id="KW-1185">Reference proteome</keyword>
<sequence>MMDQNNHNHDAVHSDVRSFEQQLKKFQPRPVGFDAEAIFDAIAGSNDPVVRPANTRGRNRFHLATASACGFAAGVLVTFLLLSPDGDSTTTNQESAVFPQEHLVHQESSSNPLRSATPPDLKILVPMTAGNLASRQSLSESEPVMTFQPSVREIPSMDGETLASHTTPNVEQLIKELLGVRR</sequence>
<accession>A0ABP8MXV4</accession>
<proteinExistence type="predicted"/>
<keyword evidence="1" id="KW-0812">Transmembrane</keyword>
<protein>
    <submittedName>
        <fullName evidence="2">Uncharacterized protein</fullName>
    </submittedName>
</protein>
<dbReference type="EMBL" id="BAABGA010000037">
    <property type="protein sequence ID" value="GAA4456115.1"/>
    <property type="molecule type" value="Genomic_DNA"/>
</dbReference>
<gene>
    <name evidence="2" type="ORF">GCM10023156_30990</name>
</gene>
<dbReference type="Proteomes" id="UP001500840">
    <property type="component" value="Unassembled WGS sequence"/>
</dbReference>
<reference evidence="3" key="1">
    <citation type="journal article" date="2019" name="Int. J. Syst. Evol. Microbiol.">
        <title>The Global Catalogue of Microorganisms (GCM) 10K type strain sequencing project: providing services to taxonomists for standard genome sequencing and annotation.</title>
        <authorList>
            <consortium name="The Broad Institute Genomics Platform"/>
            <consortium name="The Broad Institute Genome Sequencing Center for Infectious Disease"/>
            <person name="Wu L."/>
            <person name="Ma J."/>
        </authorList>
    </citation>
    <scope>NUCLEOTIDE SEQUENCE [LARGE SCALE GENOMIC DNA]</scope>
    <source>
        <strain evidence="3">JCM 17759</strain>
    </source>
</reference>
<feature type="transmembrane region" description="Helical" evidence="1">
    <location>
        <begin position="61"/>
        <end position="82"/>
    </location>
</feature>
<evidence type="ECO:0000313" key="2">
    <source>
        <dbReference type="EMBL" id="GAA4456115.1"/>
    </source>
</evidence>
<evidence type="ECO:0000256" key="1">
    <source>
        <dbReference type="SAM" id="Phobius"/>
    </source>
</evidence>
<keyword evidence="1" id="KW-1133">Transmembrane helix</keyword>
<comment type="caution">
    <text evidence="2">The sequence shown here is derived from an EMBL/GenBank/DDBJ whole genome shotgun (WGS) entry which is preliminary data.</text>
</comment>
<evidence type="ECO:0000313" key="3">
    <source>
        <dbReference type="Proteomes" id="UP001500840"/>
    </source>
</evidence>